<organism evidence="1 2">
    <name type="scientific">Chryseobacterium flavum</name>
    <dbReference type="NCBI Taxonomy" id="415851"/>
    <lineage>
        <taxon>Bacteria</taxon>
        <taxon>Pseudomonadati</taxon>
        <taxon>Bacteroidota</taxon>
        <taxon>Flavobacteriia</taxon>
        <taxon>Flavobacteriales</taxon>
        <taxon>Weeksellaceae</taxon>
        <taxon>Chryseobacterium group</taxon>
        <taxon>Chryseobacterium</taxon>
    </lineage>
</organism>
<dbReference type="InterPro" id="IPR016032">
    <property type="entry name" value="Sig_transdc_resp-reg_C-effctor"/>
</dbReference>
<dbReference type="AlphaFoldDB" id="A0A3D9CMF0"/>
<dbReference type="SUPFAM" id="SSF48452">
    <property type="entry name" value="TPR-like"/>
    <property type="match status" value="1"/>
</dbReference>
<dbReference type="RefSeq" id="WP_115959721.1">
    <property type="nucleotide sequence ID" value="NZ_CBCRVL010000030.1"/>
</dbReference>
<dbReference type="OrthoDB" id="1274361at2"/>
<dbReference type="GO" id="GO:0006355">
    <property type="term" value="P:regulation of DNA-templated transcription"/>
    <property type="evidence" value="ECO:0007669"/>
    <property type="project" value="InterPro"/>
</dbReference>
<keyword evidence="2" id="KW-1185">Reference proteome</keyword>
<accession>A0A3D9CMF0</accession>
<comment type="caution">
    <text evidence="1">The sequence shown here is derived from an EMBL/GenBank/DDBJ whole genome shotgun (WGS) entry which is preliminary data.</text>
</comment>
<dbReference type="EMBL" id="QNUE01000007">
    <property type="protein sequence ID" value="REC66887.1"/>
    <property type="molecule type" value="Genomic_DNA"/>
</dbReference>
<evidence type="ECO:0000313" key="2">
    <source>
        <dbReference type="Proteomes" id="UP000256769"/>
    </source>
</evidence>
<evidence type="ECO:0000313" key="1">
    <source>
        <dbReference type="EMBL" id="REC66887.1"/>
    </source>
</evidence>
<dbReference type="Proteomes" id="UP000256769">
    <property type="component" value="Unassembled WGS sequence"/>
</dbReference>
<dbReference type="GO" id="GO:0003677">
    <property type="term" value="F:DNA binding"/>
    <property type="evidence" value="ECO:0007669"/>
    <property type="project" value="InterPro"/>
</dbReference>
<proteinExistence type="predicted"/>
<dbReference type="SUPFAM" id="SSF46894">
    <property type="entry name" value="C-terminal effector domain of the bipartite response regulators"/>
    <property type="match status" value="1"/>
</dbReference>
<gene>
    <name evidence="1" type="ORF">DRF59_11325</name>
</gene>
<dbReference type="Gene3D" id="1.25.40.10">
    <property type="entry name" value="Tetratricopeptide repeat domain"/>
    <property type="match status" value="1"/>
</dbReference>
<reference evidence="1 2" key="1">
    <citation type="journal article" date="2007" name="Int. J. Syst. Evol. Microbiol.">
        <title>Chryseobacterium flavum sp. nov., isolated from polluted soil.</title>
        <authorList>
            <person name="Zhou Y."/>
            <person name="Dong J."/>
            <person name="Wang X."/>
            <person name="Huang X."/>
            <person name="Zhang K.Y."/>
            <person name="Zhang Y.Q."/>
            <person name="Guo Y.F."/>
            <person name="Lai R."/>
            <person name="Li W.J."/>
        </authorList>
    </citation>
    <scope>NUCLEOTIDE SEQUENCE [LARGE SCALE GENOMIC DNA]</scope>
    <source>
        <strain evidence="1 2">KCTC 12877</strain>
    </source>
</reference>
<dbReference type="InterPro" id="IPR011990">
    <property type="entry name" value="TPR-like_helical_dom_sf"/>
</dbReference>
<sequence>MKFFGLLFSFTIMIVNAKSPFQRKQIDSIINITNKRNAYSDLGDKEMLRLATEAYYLSKEEGYDKGRLESLIKFLEIYFNTNNINGVSDKSEETIVLAKKMDDHYILSRALRYNAWMYIKIGKYNLARCKLEEATRVCSGIVDSDKRNKILMNINSTMASYYEASASDTESMLLYAFNAYRYAAAIKNSNPDKRKYLSATATVVGHILLYKGDLKRAKIYILNAEQNLINDPDKATLVKIYKALGIIAMKEREYIRAADYYKKAVFFAKKYNQNDELKNIYPMLSAAYEASDDYKNALNIYNQYKRITDSLTFETRKVINKTKDIQSKKDENLDSFDYSIFGICLAMLMLYSKRKTGIKNPRKTKIITESKGEPEVFHTKTEQLNQLTELAIENEQAFYTMFQEIYPHFIENMLAKYPKLSTADLRLCAYLKMNFDTKQIASFTNSTIRSVDAKKYRLRKKLDIKPDEELYSFIAIF</sequence>
<name>A0A3D9CMF0_9FLAO</name>
<protein>
    <submittedName>
        <fullName evidence="1">Uncharacterized protein</fullName>
    </submittedName>
</protein>